<name>A0A4U5NJG0_STECR</name>
<dbReference type="Proteomes" id="UP000298663">
    <property type="component" value="Unassembled WGS sequence"/>
</dbReference>
<accession>A0A4U5NJG0</accession>
<protein>
    <submittedName>
        <fullName evidence="2">Uncharacterized protein</fullName>
    </submittedName>
</protein>
<sequence length="141" mass="15517">MQEAPFASNSVNNKTSVLIRFIALKRLRVLGVRSIDPFHVFASSIAPNPVIVNRSECSPDISAVLNSVVERSFGFKEDVAQVPGYIDMRVVSRTDGRIGGQETPAKTSGSQRTEKTKAKRRGSMFEKRAVDSVALTMWETS</sequence>
<organism evidence="2 3">
    <name type="scientific">Steinernema carpocapsae</name>
    <name type="common">Entomopathogenic nematode</name>
    <dbReference type="NCBI Taxonomy" id="34508"/>
    <lineage>
        <taxon>Eukaryota</taxon>
        <taxon>Metazoa</taxon>
        <taxon>Ecdysozoa</taxon>
        <taxon>Nematoda</taxon>
        <taxon>Chromadorea</taxon>
        <taxon>Rhabditida</taxon>
        <taxon>Tylenchina</taxon>
        <taxon>Panagrolaimomorpha</taxon>
        <taxon>Strongyloidoidea</taxon>
        <taxon>Steinernematidae</taxon>
        <taxon>Steinernema</taxon>
    </lineage>
</organism>
<dbReference type="EMBL" id="AZBU02000004">
    <property type="protein sequence ID" value="TKR83288.1"/>
    <property type="molecule type" value="Genomic_DNA"/>
</dbReference>
<evidence type="ECO:0000256" key="1">
    <source>
        <dbReference type="SAM" id="MobiDB-lite"/>
    </source>
</evidence>
<gene>
    <name evidence="2" type="ORF">L596_016909</name>
</gene>
<reference evidence="2 3" key="2">
    <citation type="journal article" date="2019" name="G3 (Bethesda)">
        <title>Hybrid Assembly of the Genome of the Entomopathogenic Nematode Steinernema carpocapsae Identifies the X-Chromosome.</title>
        <authorList>
            <person name="Serra L."/>
            <person name="Macchietto M."/>
            <person name="Macias-Munoz A."/>
            <person name="McGill C.J."/>
            <person name="Rodriguez I.M."/>
            <person name="Rodriguez B."/>
            <person name="Murad R."/>
            <person name="Mortazavi A."/>
        </authorList>
    </citation>
    <scope>NUCLEOTIDE SEQUENCE [LARGE SCALE GENOMIC DNA]</scope>
    <source>
        <strain evidence="2 3">ALL</strain>
    </source>
</reference>
<proteinExistence type="predicted"/>
<evidence type="ECO:0000313" key="3">
    <source>
        <dbReference type="Proteomes" id="UP000298663"/>
    </source>
</evidence>
<dbReference type="AlphaFoldDB" id="A0A4U5NJG0"/>
<evidence type="ECO:0000313" key="2">
    <source>
        <dbReference type="EMBL" id="TKR83288.1"/>
    </source>
</evidence>
<reference evidence="2 3" key="1">
    <citation type="journal article" date="2015" name="Genome Biol.">
        <title>Comparative genomics of Steinernema reveals deeply conserved gene regulatory networks.</title>
        <authorList>
            <person name="Dillman A.R."/>
            <person name="Macchietto M."/>
            <person name="Porter C.F."/>
            <person name="Rogers A."/>
            <person name="Williams B."/>
            <person name="Antoshechkin I."/>
            <person name="Lee M.M."/>
            <person name="Goodwin Z."/>
            <person name="Lu X."/>
            <person name="Lewis E.E."/>
            <person name="Goodrich-Blair H."/>
            <person name="Stock S.P."/>
            <person name="Adams B.J."/>
            <person name="Sternberg P.W."/>
            <person name="Mortazavi A."/>
        </authorList>
    </citation>
    <scope>NUCLEOTIDE SEQUENCE [LARGE SCALE GENOMIC DNA]</scope>
    <source>
        <strain evidence="2 3">ALL</strain>
    </source>
</reference>
<feature type="region of interest" description="Disordered" evidence="1">
    <location>
        <begin position="96"/>
        <end position="121"/>
    </location>
</feature>
<keyword evidence="3" id="KW-1185">Reference proteome</keyword>
<comment type="caution">
    <text evidence="2">The sequence shown here is derived from an EMBL/GenBank/DDBJ whole genome shotgun (WGS) entry which is preliminary data.</text>
</comment>